<dbReference type="EMBL" id="QJKB01000002">
    <property type="protein sequence ID" value="PXX44802.1"/>
    <property type="molecule type" value="Genomic_DNA"/>
</dbReference>
<evidence type="ECO:0000259" key="1">
    <source>
        <dbReference type="Pfam" id="PF13946"/>
    </source>
</evidence>
<proteinExistence type="predicted"/>
<dbReference type="InterPro" id="IPR025282">
    <property type="entry name" value="DUF4214"/>
</dbReference>
<feature type="domain" description="DUF4214" evidence="1">
    <location>
        <begin position="43"/>
        <end position="103"/>
    </location>
</feature>
<dbReference type="Proteomes" id="UP000247792">
    <property type="component" value="Unassembled WGS sequence"/>
</dbReference>
<dbReference type="AlphaFoldDB" id="A0A318J908"/>
<protein>
    <submittedName>
        <fullName evidence="2">Uncharacterized protein DUF4214</fullName>
    </submittedName>
</protein>
<name>A0A318J908_9BURK</name>
<dbReference type="Pfam" id="PF13946">
    <property type="entry name" value="DUF4214"/>
    <property type="match status" value="1"/>
</dbReference>
<accession>A0A318J908</accession>
<sequence>MGINASTIQKLYIAYFNRPADVAGLNYWEGQLDANKISLAGLAQSFSEQAEYVTTYGGKSTADVVTALYQNLFGRAPDADGLKYWATQIDTKAVNMGAAALAILNGAVPQSVDGITIQNKLKFATDFTASLNTQEKAASYSYSYAFEVMRGILSGVTATALPPTLVPSAPLKIAEAANGISNAERMLGMDVLVDLTGVQTSVGYKLELMNGNNSFSIPVTHVLTAAEAKAQKAVVHIPGGINWGPDGAKMLGIKVTDIFGNSGKVGAQTAVALDTTAPILPPSATIVTSWMKSPAQGLAAVISEIQYNIIRGENTGGSAVLMQNKTVIGKVANIAANASMLDFVIDPGVAKQVYDDYFNTSSKVLSLVLTDASGNSVTTNLSGSGIRAEYKYKEGTPVSNISIFTDSMNGTLAVKAGINGLEYFNGTAYLKINGQVIASDKLILSDDTTVDFNVLTANSAQVQNLINAGGVVSVAMVGFDGKAVESINNPTLSANQYGSRTTLDSSAVLPALPKTATYYTSYYNQAGFDYGISEMKYSIVAGQNTGGSASILEAGNVIAKIPYIGANDTVLDFLFDMKIAKQVYNDYFTNKNLSLVVTNAFGYSVSAPLSGIDIRADYKFKDGTPATNIVLTPVGGNIVANTVNSSNTNLLVTASVNGLEYLTSKAYLKINGQIVATDDLILSSDTKLNFDLGTSDAVQLQAIVKSGGVVSVALIDMNGKVIESVANNYLVTNFSSSFSAQDTYSQVALTTNEHPLVVVGQTEQILSV</sequence>
<dbReference type="OrthoDB" id="8755363at2"/>
<reference evidence="2 3" key="1">
    <citation type="submission" date="2018-05" db="EMBL/GenBank/DDBJ databases">
        <title>Genomic Encyclopedia of Type Strains, Phase IV (KMG-IV): sequencing the most valuable type-strain genomes for metagenomic binning, comparative biology and taxonomic classification.</title>
        <authorList>
            <person name="Goeker M."/>
        </authorList>
    </citation>
    <scope>NUCLEOTIDE SEQUENCE [LARGE SCALE GENOMIC DNA]</scope>
    <source>
        <strain evidence="2 3">DSM 19792</strain>
    </source>
</reference>
<dbReference type="Gene3D" id="1.10.3130.20">
    <property type="entry name" value="Phycobilisome linker domain"/>
    <property type="match status" value="1"/>
</dbReference>
<evidence type="ECO:0000313" key="2">
    <source>
        <dbReference type="EMBL" id="PXX44802.1"/>
    </source>
</evidence>
<keyword evidence="3" id="KW-1185">Reference proteome</keyword>
<dbReference type="InterPro" id="IPR038255">
    <property type="entry name" value="PBS_linker_sf"/>
</dbReference>
<organism evidence="2 3">
    <name type="scientific">Undibacterium pigrum</name>
    <dbReference type="NCBI Taxonomy" id="401470"/>
    <lineage>
        <taxon>Bacteria</taxon>
        <taxon>Pseudomonadati</taxon>
        <taxon>Pseudomonadota</taxon>
        <taxon>Betaproteobacteria</taxon>
        <taxon>Burkholderiales</taxon>
        <taxon>Oxalobacteraceae</taxon>
        <taxon>Undibacterium</taxon>
    </lineage>
</organism>
<gene>
    <name evidence="2" type="ORF">DFR42_10214</name>
</gene>
<comment type="caution">
    <text evidence="2">The sequence shown here is derived from an EMBL/GenBank/DDBJ whole genome shotgun (WGS) entry which is preliminary data.</text>
</comment>
<dbReference type="RefSeq" id="WP_110254302.1">
    <property type="nucleotide sequence ID" value="NZ_QJKB01000002.1"/>
</dbReference>
<evidence type="ECO:0000313" key="3">
    <source>
        <dbReference type="Proteomes" id="UP000247792"/>
    </source>
</evidence>